<sequence>MDKVGVMVLNKALAAWGSEDFQNVFKQEVQALGTAALPLQAGMAHSSHVSGDAMTVMVLDVAETPSLLQVRTGIFYAGVIAGSCCADDPSPVCEQQEYCELRFDIDRVSAGTSVVLLT</sequence>
<proteinExistence type="predicted"/>
<evidence type="ECO:0000313" key="2">
    <source>
        <dbReference type="Proteomes" id="UP000672039"/>
    </source>
</evidence>
<protein>
    <submittedName>
        <fullName evidence="1">Uncharacterized protein</fullName>
    </submittedName>
</protein>
<dbReference type="Proteomes" id="UP000672039">
    <property type="component" value="Chromosome"/>
</dbReference>
<dbReference type="EMBL" id="CP072801">
    <property type="protein sequence ID" value="QTR48062.1"/>
    <property type="molecule type" value="Genomic_DNA"/>
</dbReference>
<keyword evidence="2" id="KW-1185">Reference proteome</keyword>
<reference evidence="1 2" key="1">
    <citation type="submission" date="2021-04" db="EMBL/GenBank/DDBJ databases">
        <title>Genomics, taxonomy and metabolism of representatives of sulfur bacteria of the genus Thiothrix: Thiothrix fructosivorans QT, Thiothrix unzii A1T and three new species, Thiothrix subterranea sp. nov., Thiothrix litoralis sp. nov. and 'Candidatus Thiothrix anitrata' sp. nov.</title>
        <authorList>
            <person name="Ravin N.V."/>
            <person name="Smolyakov D."/>
            <person name="Rudenko T.S."/>
            <person name="Mardanov A.V."/>
            <person name="Beletsky A.V."/>
            <person name="Markov N.D."/>
            <person name="Fomenkov A.I."/>
            <person name="Roberts R.J."/>
            <person name="Karnachuk O.V."/>
            <person name="Novikov A."/>
            <person name="Grabovich M.Y."/>
        </authorList>
    </citation>
    <scope>NUCLEOTIDE SEQUENCE [LARGE SCALE GENOMIC DNA]</scope>
    <source>
        <strain evidence="1 2">AS</strain>
    </source>
</reference>
<organism evidence="1 2">
    <name type="scientific">Thiothrix litoralis</name>
    <dbReference type="NCBI Taxonomy" id="2891210"/>
    <lineage>
        <taxon>Bacteria</taxon>
        <taxon>Pseudomonadati</taxon>
        <taxon>Pseudomonadota</taxon>
        <taxon>Gammaproteobacteria</taxon>
        <taxon>Thiotrichales</taxon>
        <taxon>Thiotrichaceae</taxon>
        <taxon>Thiothrix</taxon>
    </lineage>
</organism>
<evidence type="ECO:0000313" key="1">
    <source>
        <dbReference type="EMBL" id="QTR48062.1"/>
    </source>
</evidence>
<dbReference type="RefSeq" id="WP_210224288.1">
    <property type="nucleotide sequence ID" value="NZ_CP072801.1"/>
</dbReference>
<accession>A0ABX7WYF7</accession>
<gene>
    <name evidence="1" type="ORF">J9253_09175</name>
</gene>
<name>A0ABX7WYF7_9GAMM</name>